<dbReference type="OrthoDB" id="9808046at2"/>
<evidence type="ECO:0000256" key="1">
    <source>
        <dbReference type="SAM" id="MobiDB-lite"/>
    </source>
</evidence>
<dbReference type="Proteomes" id="UP000189796">
    <property type="component" value="Chromosome I"/>
</dbReference>
<accession>A0A1M5TYM4</accession>
<evidence type="ECO:0000313" key="4">
    <source>
        <dbReference type="Proteomes" id="UP000189796"/>
    </source>
</evidence>
<evidence type="ECO:0000313" key="3">
    <source>
        <dbReference type="EMBL" id="SHH55887.1"/>
    </source>
</evidence>
<dbReference type="InterPro" id="IPR012338">
    <property type="entry name" value="Beta-lactam/transpept-like"/>
</dbReference>
<reference evidence="3 4" key="1">
    <citation type="submission" date="2016-11" db="EMBL/GenBank/DDBJ databases">
        <authorList>
            <person name="Jaros S."/>
            <person name="Januszkiewicz K."/>
            <person name="Wedrychowicz H."/>
        </authorList>
    </citation>
    <scope>NUCLEOTIDE SEQUENCE [LARGE SCALE GENOMIC DNA]</scope>
    <source>
        <strain evidence="3 4">GAS138</strain>
    </source>
</reference>
<feature type="domain" description="Beta-lactamase-related" evidence="2">
    <location>
        <begin position="38"/>
        <end position="394"/>
    </location>
</feature>
<dbReference type="PANTHER" id="PTHR43283">
    <property type="entry name" value="BETA-LACTAMASE-RELATED"/>
    <property type="match status" value="1"/>
</dbReference>
<dbReference type="AlphaFoldDB" id="A0A1M5TYM4"/>
<proteinExistence type="predicted"/>
<dbReference type="InterPro" id="IPR050789">
    <property type="entry name" value="Diverse_Enzym_Activities"/>
</dbReference>
<sequence>MTLQTAAKHAPVPQTPPLPQAKPESLGLSSVRLQRMSDAFKRDIDKGTIPGVTVMVARRGQIGWFDALGKQSPAASAPMAQNSIFRIFSMTKPIVSIGIMMLLEEGHFLLNDAISKFIPEFADQKVGVENNGKLDLVPLARPITIQDLLRHTSGITYDHTGNSLVQQLYQQSRLRSRKISNAEHATLVAGLPLLCQPGAEWNYSRSTDILGRIIEVVSGKSLSAFLTERILAPLQMAETAFHTGAENADRLAEPFAADPWSGDKVQLFNMLEKPVMESGGGGLVSTTMDYARFCQMLLNGGVLDGVRIIGRKTLQLMASDHLGPNVRVQGTLVPPGHSFGLGFAVRTQEGMAPFAGSLGQFFWSGMAGTFFWIDPKEDLFAVFMSQGPGQREYFRTLLRSLVYAAVE</sequence>
<gene>
    <name evidence="3" type="ORF">SAMN05443248_5213</name>
</gene>
<dbReference type="Gene3D" id="3.40.710.10">
    <property type="entry name" value="DD-peptidase/beta-lactamase superfamily"/>
    <property type="match status" value="1"/>
</dbReference>
<feature type="region of interest" description="Disordered" evidence="1">
    <location>
        <begin position="1"/>
        <end position="25"/>
    </location>
</feature>
<dbReference type="SUPFAM" id="SSF56601">
    <property type="entry name" value="beta-lactamase/transpeptidase-like"/>
    <property type="match status" value="1"/>
</dbReference>
<dbReference type="RefSeq" id="WP_079603872.1">
    <property type="nucleotide sequence ID" value="NZ_LT670817.1"/>
</dbReference>
<name>A0A1M5TYM4_9BRAD</name>
<evidence type="ECO:0000259" key="2">
    <source>
        <dbReference type="Pfam" id="PF00144"/>
    </source>
</evidence>
<dbReference type="PANTHER" id="PTHR43283:SF3">
    <property type="entry name" value="BETA-LACTAMASE FAMILY PROTEIN (AFU_ORTHOLOGUE AFUA_5G07500)"/>
    <property type="match status" value="1"/>
</dbReference>
<dbReference type="Pfam" id="PF00144">
    <property type="entry name" value="Beta-lactamase"/>
    <property type="match status" value="1"/>
</dbReference>
<dbReference type="InterPro" id="IPR001466">
    <property type="entry name" value="Beta-lactam-related"/>
</dbReference>
<protein>
    <submittedName>
        <fullName evidence="3">CubicO group peptidase, beta-lactamase class C family</fullName>
    </submittedName>
</protein>
<organism evidence="3 4">
    <name type="scientific">Bradyrhizobium erythrophlei</name>
    <dbReference type="NCBI Taxonomy" id="1437360"/>
    <lineage>
        <taxon>Bacteria</taxon>
        <taxon>Pseudomonadati</taxon>
        <taxon>Pseudomonadota</taxon>
        <taxon>Alphaproteobacteria</taxon>
        <taxon>Hyphomicrobiales</taxon>
        <taxon>Nitrobacteraceae</taxon>
        <taxon>Bradyrhizobium</taxon>
    </lineage>
</organism>
<dbReference type="EMBL" id="LT670817">
    <property type="protein sequence ID" value="SHH55887.1"/>
    <property type="molecule type" value="Genomic_DNA"/>
</dbReference>